<evidence type="ECO:0000313" key="6">
    <source>
        <dbReference type="EMBL" id="KDN68616.1"/>
    </source>
</evidence>
<comment type="pathway">
    <text evidence="1">Mycotoxin biosynthesis.</text>
</comment>
<dbReference type="eggNOG" id="ENOG502RK6Z">
    <property type="taxonomic scope" value="Eukaryota"/>
</dbReference>
<feature type="region of interest" description="Disordered" evidence="4">
    <location>
        <begin position="224"/>
        <end position="243"/>
    </location>
</feature>
<dbReference type="InterPro" id="IPR021765">
    <property type="entry name" value="UstYa-like"/>
</dbReference>
<evidence type="ECO:0000256" key="4">
    <source>
        <dbReference type="SAM" id="MobiDB-lite"/>
    </source>
</evidence>
<gene>
    <name evidence="6" type="ORF">CSUB01_07865</name>
</gene>
<dbReference type="OrthoDB" id="3687641at2759"/>
<protein>
    <recommendedName>
        <fullName evidence="8">Oxidase ustYa</fullName>
    </recommendedName>
</protein>
<evidence type="ECO:0000256" key="3">
    <source>
        <dbReference type="ARBA" id="ARBA00035112"/>
    </source>
</evidence>
<dbReference type="STRING" id="1173701.A0A066XS86"/>
<dbReference type="EMBL" id="JMSE01000641">
    <property type="protein sequence ID" value="KDN68616.1"/>
    <property type="molecule type" value="Genomic_DNA"/>
</dbReference>
<keyword evidence="2" id="KW-0560">Oxidoreductase</keyword>
<evidence type="ECO:0000313" key="7">
    <source>
        <dbReference type="Proteomes" id="UP000027238"/>
    </source>
</evidence>
<comment type="similarity">
    <text evidence="3">Belongs to the ustYa family.</text>
</comment>
<accession>A0A066XS86</accession>
<reference evidence="7" key="1">
    <citation type="journal article" date="2014" name="Genome Announc.">
        <title>Draft genome sequence of Colletotrichum sublineola, a destructive pathogen of cultivated sorghum.</title>
        <authorList>
            <person name="Baroncelli R."/>
            <person name="Sanz-Martin J.M."/>
            <person name="Rech G.E."/>
            <person name="Sukno S.A."/>
            <person name="Thon M.R."/>
        </authorList>
    </citation>
    <scope>NUCLEOTIDE SEQUENCE [LARGE SCALE GENOMIC DNA]</scope>
    <source>
        <strain evidence="7">TX430BB</strain>
    </source>
</reference>
<sequence length="292" mass="32438">MSSKNPGAHYSTVSHTDNYDDSSTTEVDESLMGDEKQWHSIDLGGEQNTKGRRAWKRVKATLRRYRWLIDTLLLLTNIGLSLGLSLLMYYQFEDAKFPASVRQIGGDFSGAGPQFPIKIQKFDADYKFVPPNATDFLSNTTLNNWRSLLPAGAGWKSEDDGPFFTTTMTHQLHCIYMMGMIYSGLTTNKVDMLTADYNTHFFHCIDYLRQAVMCSADLALEPHHSTDADDNGPGDGSWNGMHGNSLPPPSSASCLGNSANASRVVCKDYGQVVKYLDRQISEGVRVVLPVDD</sequence>
<comment type="caution">
    <text evidence="6">The sequence shown here is derived from an EMBL/GenBank/DDBJ whole genome shotgun (WGS) entry which is preliminary data.</text>
</comment>
<name>A0A066XS86_COLSU</name>
<dbReference type="PANTHER" id="PTHR33365:SF11">
    <property type="entry name" value="TAT PATHWAY SIGNAL SEQUENCE"/>
    <property type="match status" value="1"/>
</dbReference>
<keyword evidence="5" id="KW-1133">Transmembrane helix</keyword>
<evidence type="ECO:0000256" key="1">
    <source>
        <dbReference type="ARBA" id="ARBA00004685"/>
    </source>
</evidence>
<dbReference type="Pfam" id="PF11807">
    <property type="entry name" value="UstYa"/>
    <property type="match status" value="1"/>
</dbReference>
<dbReference type="HOGENOM" id="CLU_042941_4_0_1"/>
<evidence type="ECO:0000256" key="2">
    <source>
        <dbReference type="ARBA" id="ARBA00023002"/>
    </source>
</evidence>
<feature type="compositionally biased region" description="Polar residues" evidence="4">
    <location>
        <begin position="1"/>
        <end position="25"/>
    </location>
</feature>
<evidence type="ECO:0008006" key="8">
    <source>
        <dbReference type="Google" id="ProtNLM"/>
    </source>
</evidence>
<keyword evidence="7" id="KW-1185">Reference proteome</keyword>
<dbReference type="PANTHER" id="PTHR33365">
    <property type="entry name" value="YALI0B05434P"/>
    <property type="match status" value="1"/>
</dbReference>
<dbReference type="OMA" id="TTMTHQL"/>
<dbReference type="AlphaFoldDB" id="A0A066XS86"/>
<feature type="transmembrane region" description="Helical" evidence="5">
    <location>
        <begin position="67"/>
        <end position="90"/>
    </location>
</feature>
<feature type="region of interest" description="Disordered" evidence="4">
    <location>
        <begin position="1"/>
        <end position="28"/>
    </location>
</feature>
<organism evidence="6 7">
    <name type="scientific">Colletotrichum sublineola</name>
    <name type="common">Sorghum anthracnose fungus</name>
    <dbReference type="NCBI Taxonomy" id="1173701"/>
    <lineage>
        <taxon>Eukaryota</taxon>
        <taxon>Fungi</taxon>
        <taxon>Dikarya</taxon>
        <taxon>Ascomycota</taxon>
        <taxon>Pezizomycotina</taxon>
        <taxon>Sordariomycetes</taxon>
        <taxon>Hypocreomycetidae</taxon>
        <taxon>Glomerellales</taxon>
        <taxon>Glomerellaceae</taxon>
        <taxon>Colletotrichum</taxon>
        <taxon>Colletotrichum graminicola species complex</taxon>
    </lineage>
</organism>
<dbReference type="GO" id="GO:0016491">
    <property type="term" value="F:oxidoreductase activity"/>
    <property type="evidence" value="ECO:0007669"/>
    <property type="project" value="UniProtKB-KW"/>
</dbReference>
<keyword evidence="5" id="KW-0472">Membrane</keyword>
<keyword evidence="5" id="KW-0812">Transmembrane</keyword>
<evidence type="ECO:0000256" key="5">
    <source>
        <dbReference type="SAM" id="Phobius"/>
    </source>
</evidence>
<dbReference type="Proteomes" id="UP000027238">
    <property type="component" value="Unassembled WGS sequence"/>
</dbReference>
<proteinExistence type="inferred from homology"/>
<dbReference type="GO" id="GO:0043386">
    <property type="term" value="P:mycotoxin biosynthetic process"/>
    <property type="evidence" value="ECO:0007669"/>
    <property type="project" value="InterPro"/>
</dbReference>